<protein>
    <recommendedName>
        <fullName evidence="3">S-adenosylmethionine:diacylglycerol 3-amino-3-carboxypropyl transferase-like protein</fullName>
    </recommendedName>
</protein>
<reference key="2">
    <citation type="submission" date="2011-04" db="EMBL/GenBank/DDBJ databases">
        <title>Complete sequence of chromosome of Haliscomenobacter hydrossis DSM 1100.</title>
        <authorList>
            <consortium name="US DOE Joint Genome Institute (JGI-PGF)"/>
            <person name="Lucas S."/>
            <person name="Han J."/>
            <person name="Lapidus A."/>
            <person name="Bruce D."/>
            <person name="Goodwin L."/>
            <person name="Pitluck S."/>
            <person name="Peters L."/>
            <person name="Kyrpides N."/>
            <person name="Mavromatis K."/>
            <person name="Ivanova N."/>
            <person name="Ovchinnikova G."/>
            <person name="Pagani I."/>
            <person name="Daligault H."/>
            <person name="Detter J.C."/>
            <person name="Han C."/>
            <person name="Land M."/>
            <person name="Hauser L."/>
            <person name="Markowitz V."/>
            <person name="Cheng J.-F."/>
            <person name="Hugenholtz P."/>
            <person name="Woyke T."/>
            <person name="Wu D."/>
            <person name="Verbarg S."/>
            <person name="Frueling A."/>
            <person name="Brambilla E."/>
            <person name="Klenk H.-P."/>
            <person name="Eisen J.A."/>
        </authorList>
    </citation>
    <scope>NUCLEOTIDE SEQUENCE</scope>
    <source>
        <strain>DSM 1100</strain>
    </source>
</reference>
<dbReference type="Pfam" id="PF11899">
    <property type="entry name" value="DUF3419"/>
    <property type="match status" value="1"/>
</dbReference>
<dbReference type="AlphaFoldDB" id="F4L2B5"/>
<dbReference type="OrthoDB" id="1522784at2"/>
<dbReference type="HOGENOM" id="CLU_054002_0_0_10"/>
<gene>
    <name evidence="1" type="ordered locus">Halhy_5042</name>
</gene>
<evidence type="ECO:0000313" key="1">
    <source>
        <dbReference type="EMBL" id="AEE52868.1"/>
    </source>
</evidence>
<organism evidence="1 2">
    <name type="scientific">Haliscomenobacter hydrossis (strain ATCC 27775 / DSM 1100 / LMG 10767 / O)</name>
    <dbReference type="NCBI Taxonomy" id="760192"/>
    <lineage>
        <taxon>Bacteria</taxon>
        <taxon>Pseudomonadati</taxon>
        <taxon>Bacteroidota</taxon>
        <taxon>Saprospiria</taxon>
        <taxon>Saprospirales</taxon>
        <taxon>Haliscomenobacteraceae</taxon>
        <taxon>Haliscomenobacter</taxon>
    </lineage>
</organism>
<evidence type="ECO:0008006" key="3">
    <source>
        <dbReference type="Google" id="ProtNLM"/>
    </source>
</evidence>
<dbReference type="Proteomes" id="UP000008461">
    <property type="component" value="Chromosome"/>
</dbReference>
<dbReference type="eggNOG" id="COG5379">
    <property type="taxonomic scope" value="Bacteria"/>
</dbReference>
<reference evidence="1 2" key="1">
    <citation type="journal article" date="2011" name="Stand. Genomic Sci.">
        <title>Complete genome sequence of Haliscomenobacter hydrossis type strain (O).</title>
        <authorList>
            <consortium name="US DOE Joint Genome Institute (JGI-PGF)"/>
            <person name="Daligault H."/>
            <person name="Lapidus A."/>
            <person name="Zeytun A."/>
            <person name="Nolan M."/>
            <person name="Lucas S."/>
            <person name="Del Rio T.G."/>
            <person name="Tice H."/>
            <person name="Cheng J.F."/>
            <person name="Tapia R."/>
            <person name="Han C."/>
            <person name="Goodwin L."/>
            <person name="Pitluck S."/>
            <person name="Liolios K."/>
            <person name="Pagani I."/>
            <person name="Ivanova N."/>
            <person name="Huntemann M."/>
            <person name="Mavromatis K."/>
            <person name="Mikhailova N."/>
            <person name="Pati A."/>
            <person name="Chen A."/>
            <person name="Palaniappan K."/>
            <person name="Land M."/>
            <person name="Hauser L."/>
            <person name="Brambilla E.M."/>
            <person name="Rohde M."/>
            <person name="Verbarg S."/>
            <person name="Goker M."/>
            <person name="Bristow J."/>
            <person name="Eisen J.A."/>
            <person name="Markowitz V."/>
            <person name="Hugenholtz P."/>
            <person name="Kyrpides N.C."/>
            <person name="Klenk H.P."/>
            <person name="Woyke T."/>
        </authorList>
    </citation>
    <scope>NUCLEOTIDE SEQUENCE [LARGE SCALE GENOMIC DNA]</scope>
    <source>
        <strain evidence="2">ATCC 27775 / DSM 1100 / LMG 10767 / O</strain>
    </source>
</reference>
<dbReference type="EMBL" id="CP002691">
    <property type="protein sequence ID" value="AEE52868.1"/>
    <property type="molecule type" value="Genomic_DNA"/>
</dbReference>
<dbReference type="PANTHER" id="PTHR47473">
    <property type="entry name" value="BTA1P"/>
    <property type="match status" value="1"/>
</dbReference>
<evidence type="ECO:0000313" key="2">
    <source>
        <dbReference type="Proteomes" id="UP000008461"/>
    </source>
</evidence>
<keyword evidence="2" id="KW-1185">Reference proteome</keyword>
<dbReference type="STRING" id="760192.Halhy_5042"/>
<dbReference type="PANTHER" id="PTHR47473:SF1">
    <property type="entry name" value="METHYLTRANSFERASE DOMAIN-CONTAINING PROTEIN"/>
    <property type="match status" value="1"/>
</dbReference>
<dbReference type="KEGG" id="hhy:Halhy_5042"/>
<dbReference type="InterPro" id="IPR021829">
    <property type="entry name" value="DUF3419"/>
</dbReference>
<accession>F4L2B5</accession>
<sequence length="385" mass="45127">MKGINDLRDWVFRQVHTKNLVYNTCWEDPRCDRQLLQLNRDSEVVMITSAGCNALDYLLDDPKKINCIDMNPRQNALLELKKSSFHHANYAEHWAMFGDGVMADAEVHYQQKLRSSLPDFAAEYWDENWKYFNGKGIRKSFYHFSTSGTLAWIFNKYLKTRKKLYRQIKQMFDASTLVEQTKIYNRIEGKIANKLVEFVVNRHLTMSMVGVPRSQQLLFAKKYERGAMGFIQECLRKVFTQIPTHDNYFYRLYLDGKYTKTCCPSYLEEQNFAVLKERIDQIQTHTCTISAFLKDNPGKYSHYILLDHQDWLAANSIPVLEEEWQLILANSRPGTRILLRSAAHQVDFFPQFVLDAVEFEQELTTKTHAEDRVGTYASVYLAIVK</sequence>
<name>F4L2B5_HALH1</name>
<proteinExistence type="predicted"/>
<dbReference type="RefSeq" id="WP_013767403.1">
    <property type="nucleotide sequence ID" value="NC_015510.1"/>
</dbReference>